<evidence type="ECO:0000313" key="3">
    <source>
        <dbReference type="Proteomes" id="UP000509429"/>
    </source>
</evidence>
<proteinExistence type="predicted"/>
<feature type="transmembrane region" description="Helical" evidence="1">
    <location>
        <begin position="56"/>
        <end position="73"/>
    </location>
</feature>
<dbReference type="KEGG" id="reo:HUE58_04120"/>
<reference evidence="2 3" key="1">
    <citation type="submission" date="2020-05" db="EMBL/GenBank/DDBJ databases">
        <title>Horizontal transmission and recombination maintain forever young bacterial symbiont genomes.</title>
        <authorList>
            <person name="Russell S.L."/>
            <person name="Pepper-Tunick E."/>
            <person name="Svedberg J."/>
            <person name="Byrne A."/>
            <person name="Ruelas Castillo J."/>
            <person name="Vollmers C."/>
            <person name="Beinart R.A."/>
            <person name="Corbett-Detig R."/>
        </authorList>
    </citation>
    <scope>NUCLEOTIDE SEQUENCE [LARGE SCALE GENOMIC DNA]</scope>
    <source>
        <strain evidence="2">JDF_Ridge</strain>
    </source>
</reference>
<accession>A0A6N0HPX6</accession>
<dbReference type="EMBL" id="CP054490">
    <property type="protein sequence ID" value="QKQ24321.1"/>
    <property type="molecule type" value="Genomic_DNA"/>
</dbReference>
<evidence type="ECO:0000313" key="2">
    <source>
        <dbReference type="EMBL" id="QKQ24321.1"/>
    </source>
</evidence>
<gene>
    <name evidence="2" type="ORF">HUE58_04120</name>
</gene>
<dbReference type="RefSeq" id="WP_174605758.1">
    <property type="nucleotide sequence ID" value="NZ_CP054490.1"/>
</dbReference>
<name>A0A6N0HPX6_9GAMM</name>
<evidence type="ECO:0000256" key="1">
    <source>
        <dbReference type="SAM" id="Phobius"/>
    </source>
</evidence>
<keyword evidence="1" id="KW-0472">Membrane</keyword>
<keyword evidence="1" id="KW-0812">Transmembrane</keyword>
<keyword evidence="3" id="KW-1185">Reference proteome</keyword>
<sequence>MLNNDKELQLQLNKLKIQAPSAYAIQSIIKKSKAQMNAYIPSETIALSLLTLPKKMILLFILILGIAIGWGLTNEIADQDSYLFSDYQQGVFYE</sequence>
<keyword evidence="1" id="KW-1133">Transmembrane helix</keyword>
<protein>
    <submittedName>
        <fullName evidence="2">Uncharacterized protein</fullName>
    </submittedName>
</protein>
<organism evidence="2 3">
    <name type="scientific">Candidatus Ruthia endofausta</name>
    <dbReference type="NCBI Taxonomy" id="2738852"/>
    <lineage>
        <taxon>Bacteria</taxon>
        <taxon>Pseudomonadati</taxon>
        <taxon>Pseudomonadota</taxon>
        <taxon>Gammaproteobacteria</taxon>
        <taxon>Candidatus Pseudothioglobaceae</taxon>
        <taxon>Candidatus Ruthturnera</taxon>
    </lineage>
</organism>
<dbReference type="AlphaFoldDB" id="A0A6N0HPX6"/>
<dbReference type="Proteomes" id="UP000509429">
    <property type="component" value="Chromosome"/>
</dbReference>